<evidence type="ECO:0000313" key="2">
    <source>
        <dbReference type="Proteomes" id="UP000824120"/>
    </source>
</evidence>
<accession>A0A9J5Y6Y8</accession>
<dbReference type="AlphaFoldDB" id="A0A9J5Y6Y8"/>
<sequence>MSEAMALRRGLEYCIMHQYLPVPWSSRLEVKTINGLRINVDARVEHIFREGNTFADYLANQFFLFASTIGIIYTNFQELPPKGKAILHLDKTQTPNLRIRNIQNKGFNTQT</sequence>
<proteinExistence type="predicted"/>
<evidence type="ECO:0000313" key="1">
    <source>
        <dbReference type="EMBL" id="KAG5595663.1"/>
    </source>
</evidence>
<dbReference type="EMBL" id="JACXVP010000007">
    <property type="protein sequence ID" value="KAG5595663.1"/>
    <property type="molecule type" value="Genomic_DNA"/>
</dbReference>
<comment type="caution">
    <text evidence="1">The sequence shown here is derived from an EMBL/GenBank/DDBJ whole genome shotgun (WGS) entry which is preliminary data.</text>
</comment>
<keyword evidence="2" id="KW-1185">Reference proteome</keyword>
<protein>
    <recommendedName>
        <fullName evidence="3">RNase H type-1 domain-containing protein</fullName>
    </recommendedName>
</protein>
<evidence type="ECO:0008006" key="3">
    <source>
        <dbReference type="Google" id="ProtNLM"/>
    </source>
</evidence>
<dbReference type="Proteomes" id="UP000824120">
    <property type="component" value="Chromosome 7"/>
</dbReference>
<name>A0A9J5Y6Y8_SOLCO</name>
<organism evidence="1 2">
    <name type="scientific">Solanum commersonii</name>
    <name type="common">Commerson's wild potato</name>
    <name type="synonym">Commerson's nightshade</name>
    <dbReference type="NCBI Taxonomy" id="4109"/>
    <lineage>
        <taxon>Eukaryota</taxon>
        <taxon>Viridiplantae</taxon>
        <taxon>Streptophyta</taxon>
        <taxon>Embryophyta</taxon>
        <taxon>Tracheophyta</taxon>
        <taxon>Spermatophyta</taxon>
        <taxon>Magnoliopsida</taxon>
        <taxon>eudicotyledons</taxon>
        <taxon>Gunneridae</taxon>
        <taxon>Pentapetalae</taxon>
        <taxon>asterids</taxon>
        <taxon>lamiids</taxon>
        <taxon>Solanales</taxon>
        <taxon>Solanaceae</taxon>
        <taxon>Solanoideae</taxon>
        <taxon>Solaneae</taxon>
        <taxon>Solanum</taxon>
    </lineage>
</organism>
<reference evidence="1 2" key="1">
    <citation type="submission" date="2020-09" db="EMBL/GenBank/DDBJ databases">
        <title>De no assembly of potato wild relative species, Solanum commersonii.</title>
        <authorList>
            <person name="Cho K."/>
        </authorList>
    </citation>
    <scope>NUCLEOTIDE SEQUENCE [LARGE SCALE GENOMIC DNA]</scope>
    <source>
        <strain evidence="1">LZ3.2</strain>
        <tissue evidence="1">Leaf</tissue>
    </source>
</reference>
<dbReference type="OrthoDB" id="1326873at2759"/>
<gene>
    <name evidence="1" type="ORF">H5410_036895</name>
</gene>